<organism evidence="1 2">
    <name type="scientific">Novipirellula aureliae</name>
    <dbReference type="NCBI Taxonomy" id="2527966"/>
    <lineage>
        <taxon>Bacteria</taxon>
        <taxon>Pseudomonadati</taxon>
        <taxon>Planctomycetota</taxon>
        <taxon>Planctomycetia</taxon>
        <taxon>Pirellulales</taxon>
        <taxon>Pirellulaceae</taxon>
        <taxon>Novipirellula</taxon>
    </lineage>
</organism>
<reference evidence="1 2" key="1">
    <citation type="submission" date="2019-02" db="EMBL/GenBank/DDBJ databases">
        <title>Deep-cultivation of Planctomycetes and their phenomic and genomic characterization uncovers novel biology.</title>
        <authorList>
            <person name="Wiegand S."/>
            <person name="Jogler M."/>
            <person name="Boedeker C."/>
            <person name="Pinto D."/>
            <person name="Vollmers J."/>
            <person name="Rivas-Marin E."/>
            <person name="Kohn T."/>
            <person name="Peeters S.H."/>
            <person name="Heuer A."/>
            <person name="Rast P."/>
            <person name="Oberbeckmann S."/>
            <person name="Bunk B."/>
            <person name="Jeske O."/>
            <person name="Meyerdierks A."/>
            <person name="Storesund J.E."/>
            <person name="Kallscheuer N."/>
            <person name="Luecker S."/>
            <person name="Lage O.M."/>
            <person name="Pohl T."/>
            <person name="Merkel B.J."/>
            <person name="Hornburger P."/>
            <person name="Mueller R.-W."/>
            <person name="Bruemmer F."/>
            <person name="Labrenz M."/>
            <person name="Spormann A.M."/>
            <person name="Op Den Camp H."/>
            <person name="Overmann J."/>
            <person name="Amann R."/>
            <person name="Jetten M.S.M."/>
            <person name="Mascher T."/>
            <person name="Medema M.H."/>
            <person name="Devos D.P."/>
            <person name="Kaster A.-K."/>
            <person name="Ovreas L."/>
            <person name="Rohde M."/>
            <person name="Galperin M.Y."/>
            <person name="Jogler C."/>
        </authorList>
    </citation>
    <scope>NUCLEOTIDE SEQUENCE [LARGE SCALE GENOMIC DNA]</scope>
    <source>
        <strain evidence="1 2">Q31b</strain>
    </source>
</reference>
<protein>
    <submittedName>
        <fullName evidence="1">Uncharacterized protein</fullName>
    </submittedName>
</protein>
<evidence type="ECO:0000313" key="2">
    <source>
        <dbReference type="Proteomes" id="UP000315471"/>
    </source>
</evidence>
<dbReference type="AlphaFoldDB" id="A0A5C6E500"/>
<sequence length="66" mass="7418">MLVQSFFHSFIDRDDVAIVGLISPVDSDEKCGRSVAWQWILIHDVVETFSRVSIKSGRPASSTRKP</sequence>
<proteinExistence type="predicted"/>
<dbReference type="Proteomes" id="UP000315471">
    <property type="component" value="Unassembled WGS sequence"/>
</dbReference>
<keyword evidence="2" id="KW-1185">Reference proteome</keyword>
<comment type="caution">
    <text evidence="1">The sequence shown here is derived from an EMBL/GenBank/DDBJ whole genome shotgun (WGS) entry which is preliminary data.</text>
</comment>
<name>A0A5C6E500_9BACT</name>
<gene>
    <name evidence="1" type="ORF">Q31b_12950</name>
</gene>
<dbReference type="EMBL" id="SJPY01000002">
    <property type="protein sequence ID" value="TWU43765.1"/>
    <property type="molecule type" value="Genomic_DNA"/>
</dbReference>
<accession>A0A5C6E500</accession>
<evidence type="ECO:0000313" key="1">
    <source>
        <dbReference type="EMBL" id="TWU43765.1"/>
    </source>
</evidence>